<organism evidence="2 3">
    <name type="scientific">Acinetobacter bereziniae</name>
    <name type="common">Acinetobacter genomosp. 10</name>
    <dbReference type="NCBI Taxonomy" id="106648"/>
    <lineage>
        <taxon>Bacteria</taxon>
        <taxon>Pseudomonadati</taxon>
        <taxon>Pseudomonadota</taxon>
        <taxon>Gammaproteobacteria</taxon>
        <taxon>Moraxellales</taxon>
        <taxon>Moraxellaceae</taxon>
        <taxon>Acinetobacter</taxon>
    </lineage>
</organism>
<name>A0A833PC27_ACIBZ</name>
<comment type="caution">
    <text evidence="2">The sequence shown here is derived from an EMBL/GenBank/DDBJ whole genome shotgun (WGS) entry which is preliminary data.</text>
</comment>
<dbReference type="Proteomes" id="UP000490535">
    <property type="component" value="Unassembled WGS sequence"/>
</dbReference>
<reference evidence="3" key="1">
    <citation type="journal article" date="2020" name="MBio">
        <title>Horizontal gene transfer to a defensive symbiont with a reduced genome amongst a multipartite beetle microbiome.</title>
        <authorList>
            <person name="Waterworth S.C."/>
            <person name="Florez L.V."/>
            <person name="Rees E.R."/>
            <person name="Hertweck C."/>
            <person name="Kaltenpoth M."/>
            <person name="Kwan J.C."/>
        </authorList>
    </citation>
    <scope>NUCLEOTIDE SEQUENCE [LARGE SCALE GENOMIC DNA]</scope>
</reference>
<dbReference type="Pfam" id="PF13613">
    <property type="entry name" value="HTH_Tnp_4"/>
    <property type="match status" value="1"/>
</dbReference>
<gene>
    <name evidence="2" type="ORF">GAK29_04084</name>
</gene>
<feature type="domain" description="Transposase Helix-turn-helix" evidence="1">
    <location>
        <begin position="44"/>
        <end position="73"/>
    </location>
</feature>
<proteinExistence type="predicted"/>
<dbReference type="AlphaFoldDB" id="A0A833PC27"/>
<dbReference type="InterPro" id="IPR027805">
    <property type="entry name" value="Transposase_HTH_dom"/>
</dbReference>
<sequence length="73" mass="8601">MKYLDSKGLFGSQFKRYTGISRSTFSLMVEQIQIQIPSKGRLPKLCLEYQVLLCLSYWREYRTLFYVATSYGV</sequence>
<accession>A0A833PC27</accession>
<evidence type="ECO:0000313" key="3">
    <source>
        <dbReference type="Proteomes" id="UP000490535"/>
    </source>
</evidence>
<evidence type="ECO:0000313" key="2">
    <source>
        <dbReference type="EMBL" id="KAF1018893.1"/>
    </source>
</evidence>
<dbReference type="EMBL" id="WNDP01000158">
    <property type="protein sequence ID" value="KAF1018893.1"/>
    <property type="molecule type" value="Genomic_DNA"/>
</dbReference>
<protein>
    <recommendedName>
        <fullName evidence="1">Transposase Helix-turn-helix domain-containing protein</fullName>
    </recommendedName>
</protein>
<evidence type="ECO:0000259" key="1">
    <source>
        <dbReference type="Pfam" id="PF13613"/>
    </source>
</evidence>